<proteinExistence type="predicted"/>
<dbReference type="RefSeq" id="XP_062738267.1">
    <property type="nucleotide sequence ID" value="XM_062872063.1"/>
</dbReference>
<dbReference type="Proteomes" id="UP001322138">
    <property type="component" value="Unassembled WGS sequence"/>
</dbReference>
<evidence type="ECO:0000313" key="1">
    <source>
        <dbReference type="EMBL" id="KAK4649292.1"/>
    </source>
</evidence>
<dbReference type="EMBL" id="JAFFGZ010000001">
    <property type="protein sequence ID" value="KAK4649292.1"/>
    <property type="molecule type" value="Genomic_DNA"/>
</dbReference>
<accession>A0ABR0G0P0</accession>
<dbReference type="GeneID" id="87891154"/>
<name>A0ABR0G0P0_9PEZI</name>
<sequence length="63" mass="6896">MSPYFRLFKFRSHMGFGPRLRFVGWVETVPDGRCRTGAGPGLVLPSVSLVPGPGSSPVFAFRI</sequence>
<reference evidence="1 2" key="1">
    <citation type="journal article" date="2023" name="bioRxiv">
        <title>High-quality genome assemblies of four members of thePodospora anserinaspecies complex.</title>
        <authorList>
            <person name="Ament-Velasquez S.L."/>
            <person name="Vogan A.A."/>
            <person name="Wallerman O."/>
            <person name="Hartmann F."/>
            <person name="Gautier V."/>
            <person name="Silar P."/>
            <person name="Giraud T."/>
            <person name="Johannesson H."/>
        </authorList>
    </citation>
    <scope>NUCLEOTIDE SEQUENCE [LARGE SCALE GENOMIC DNA]</scope>
    <source>
        <strain evidence="1 2">CBS 112042</strain>
    </source>
</reference>
<evidence type="ECO:0000313" key="2">
    <source>
        <dbReference type="Proteomes" id="UP001322138"/>
    </source>
</evidence>
<protein>
    <submittedName>
        <fullName evidence="1">Uncharacterized protein</fullName>
    </submittedName>
</protein>
<keyword evidence="2" id="KW-1185">Reference proteome</keyword>
<organism evidence="1 2">
    <name type="scientific">Podospora bellae-mahoneyi</name>
    <dbReference type="NCBI Taxonomy" id="2093777"/>
    <lineage>
        <taxon>Eukaryota</taxon>
        <taxon>Fungi</taxon>
        <taxon>Dikarya</taxon>
        <taxon>Ascomycota</taxon>
        <taxon>Pezizomycotina</taxon>
        <taxon>Sordariomycetes</taxon>
        <taxon>Sordariomycetidae</taxon>
        <taxon>Sordariales</taxon>
        <taxon>Podosporaceae</taxon>
        <taxon>Podospora</taxon>
    </lineage>
</organism>
<comment type="caution">
    <text evidence="1">The sequence shown here is derived from an EMBL/GenBank/DDBJ whole genome shotgun (WGS) entry which is preliminary data.</text>
</comment>
<gene>
    <name evidence="1" type="ORF">QC761_0019890</name>
</gene>